<dbReference type="EMBL" id="CADEPI010000047">
    <property type="protein sequence ID" value="CAB3369733.1"/>
    <property type="molecule type" value="Genomic_DNA"/>
</dbReference>
<evidence type="ECO:0000256" key="2">
    <source>
        <dbReference type="SAM" id="SignalP"/>
    </source>
</evidence>
<gene>
    <name evidence="3" type="ORF">CLODIP_2_CD04254</name>
</gene>
<keyword evidence="2" id="KW-0732">Signal</keyword>
<reference evidence="3 4" key="1">
    <citation type="submission" date="2020-04" db="EMBL/GenBank/DDBJ databases">
        <authorList>
            <person name="Alioto T."/>
            <person name="Alioto T."/>
            <person name="Gomez Garrido J."/>
        </authorList>
    </citation>
    <scope>NUCLEOTIDE SEQUENCE [LARGE SCALE GENOMIC DNA]</scope>
</reference>
<dbReference type="Pfam" id="PF21827">
    <property type="entry name" value="New_glue"/>
    <property type="match status" value="1"/>
</dbReference>
<protein>
    <recommendedName>
        <fullName evidence="5">C-type lectin domain-containing protein</fullName>
    </recommendedName>
</protein>
<dbReference type="Proteomes" id="UP000494165">
    <property type="component" value="Unassembled WGS sequence"/>
</dbReference>
<evidence type="ECO:0000256" key="1">
    <source>
        <dbReference type="SAM" id="MobiDB-lite"/>
    </source>
</evidence>
<evidence type="ECO:0000313" key="4">
    <source>
        <dbReference type="Proteomes" id="UP000494165"/>
    </source>
</evidence>
<feature type="region of interest" description="Disordered" evidence="1">
    <location>
        <begin position="20"/>
        <end position="72"/>
    </location>
</feature>
<dbReference type="AlphaFoldDB" id="A0A8S1CJZ0"/>
<feature type="compositionally biased region" description="Low complexity" evidence="1">
    <location>
        <begin position="21"/>
        <end position="63"/>
    </location>
</feature>
<dbReference type="InterPro" id="IPR054054">
    <property type="entry name" value="Ng_1-3-like"/>
</dbReference>
<comment type="caution">
    <text evidence="3">The sequence shown here is derived from an EMBL/GenBank/DDBJ whole genome shotgun (WGS) entry which is preliminary data.</text>
</comment>
<evidence type="ECO:0000313" key="3">
    <source>
        <dbReference type="EMBL" id="CAB3369733.1"/>
    </source>
</evidence>
<evidence type="ECO:0008006" key="5">
    <source>
        <dbReference type="Google" id="ProtNLM"/>
    </source>
</evidence>
<accession>A0A8S1CJZ0</accession>
<proteinExistence type="predicted"/>
<organism evidence="3 4">
    <name type="scientific">Cloeon dipterum</name>
    <dbReference type="NCBI Taxonomy" id="197152"/>
    <lineage>
        <taxon>Eukaryota</taxon>
        <taxon>Metazoa</taxon>
        <taxon>Ecdysozoa</taxon>
        <taxon>Arthropoda</taxon>
        <taxon>Hexapoda</taxon>
        <taxon>Insecta</taxon>
        <taxon>Pterygota</taxon>
        <taxon>Palaeoptera</taxon>
        <taxon>Ephemeroptera</taxon>
        <taxon>Pisciforma</taxon>
        <taxon>Baetidae</taxon>
        <taxon>Cloeon</taxon>
    </lineage>
</organism>
<feature type="signal peptide" evidence="2">
    <location>
        <begin position="1"/>
        <end position="18"/>
    </location>
</feature>
<feature type="chain" id="PRO_5035846588" description="C-type lectin domain-containing protein" evidence="2">
    <location>
        <begin position="19"/>
        <end position="292"/>
    </location>
</feature>
<keyword evidence="4" id="KW-1185">Reference proteome</keyword>
<name>A0A8S1CJZ0_9INSE</name>
<sequence length="292" mass="31710">MKVLAAIVICIQLAVVHGQDPTTTTTTPATTTTTKPKTTTTGKTTTTKTTKPTTTKTTTTKKPTTPKPPNCAGTNYEKIGKCCSDPPKAVLSITDKKDKTCGISNTNIKVFTEFSLNKQQSTSKGWNNSLPLNDTSVGKSLYPLAYFADCWFRAKGVMNNETGWINGEALVAFITAGQNEYWTTVLGNAAPMCFIEVFGMSPPLFLKDKKTNVSSTAFLVAQCLAFVAIDNCETKLNTTSCNKDYAMFNNCKDYLFPNVANPQSSPLKAGEVKSFSRVKRAVKFNARSGRKP</sequence>